<evidence type="ECO:0000256" key="1">
    <source>
        <dbReference type="ARBA" id="ARBA00001698"/>
    </source>
</evidence>
<dbReference type="GeneID" id="78335071"/>
<evidence type="ECO:0000256" key="16">
    <source>
        <dbReference type="ARBA" id="ARBA00023209"/>
    </source>
</evidence>
<dbReference type="Proteomes" id="UP000182379">
    <property type="component" value="Unassembled WGS sequence"/>
</dbReference>
<evidence type="ECO:0000256" key="20">
    <source>
        <dbReference type="ARBA" id="ARBA00032253"/>
    </source>
</evidence>
<evidence type="ECO:0000256" key="13">
    <source>
        <dbReference type="ARBA" id="ARBA00022989"/>
    </source>
</evidence>
<dbReference type="PANTHER" id="PTHR46382">
    <property type="entry name" value="PHOSPHATIDATE CYTIDYLYLTRANSFERASE"/>
    <property type="match status" value="1"/>
</dbReference>
<evidence type="ECO:0000256" key="19">
    <source>
        <dbReference type="ARBA" id="ARBA00031825"/>
    </source>
</evidence>
<keyword evidence="12 25" id="KW-0548">Nucleotidyltransferase</keyword>
<dbReference type="AlphaFoldDB" id="A0A1H2T4F2"/>
<reference evidence="25 26" key="1">
    <citation type="submission" date="2016-10" db="EMBL/GenBank/DDBJ databases">
        <authorList>
            <person name="Varghese N."/>
            <person name="Submissions S."/>
        </authorList>
    </citation>
    <scope>NUCLEOTIDE SEQUENCE [LARGE SCALE GENOMIC DNA]</scope>
    <source>
        <strain evidence="25 26">WCC6</strain>
    </source>
</reference>
<evidence type="ECO:0000256" key="14">
    <source>
        <dbReference type="ARBA" id="ARBA00023098"/>
    </source>
</evidence>
<dbReference type="GO" id="GO:0005886">
    <property type="term" value="C:plasma membrane"/>
    <property type="evidence" value="ECO:0007669"/>
    <property type="project" value="UniProtKB-SubCell"/>
</dbReference>
<keyword evidence="17" id="KW-1208">Phospholipid metabolism</keyword>
<feature type="transmembrane region" description="Helical" evidence="24">
    <location>
        <begin position="12"/>
        <end position="38"/>
    </location>
</feature>
<feature type="transmembrane region" description="Helical" evidence="24">
    <location>
        <begin position="145"/>
        <end position="164"/>
    </location>
</feature>
<dbReference type="PANTHER" id="PTHR46382:SF1">
    <property type="entry name" value="PHOSPHATIDATE CYTIDYLYLTRANSFERASE"/>
    <property type="match status" value="1"/>
</dbReference>
<feature type="transmembrane region" description="Helical" evidence="24">
    <location>
        <begin position="108"/>
        <end position="125"/>
    </location>
</feature>
<evidence type="ECO:0000256" key="7">
    <source>
        <dbReference type="ARBA" id="ARBA00019373"/>
    </source>
</evidence>
<evidence type="ECO:0000256" key="3">
    <source>
        <dbReference type="ARBA" id="ARBA00005119"/>
    </source>
</evidence>
<evidence type="ECO:0000256" key="10">
    <source>
        <dbReference type="ARBA" id="ARBA00022679"/>
    </source>
</evidence>
<dbReference type="GO" id="GO:0004605">
    <property type="term" value="F:phosphatidate cytidylyltransferase activity"/>
    <property type="evidence" value="ECO:0007669"/>
    <property type="project" value="UniProtKB-EC"/>
</dbReference>
<dbReference type="RefSeq" id="WP_012938721.1">
    <property type="nucleotide sequence ID" value="NZ_DLEB01000023.1"/>
</dbReference>
<organism evidence="25 26">
    <name type="scientific">Acidaminococcus fermentans</name>
    <dbReference type="NCBI Taxonomy" id="905"/>
    <lineage>
        <taxon>Bacteria</taxon>
        <taxon>Bacillati</taxon>
        <taxon>Bacillota</taxon>
        <taxon>Negativicutes</taxon>
        <taxon>Acidaminococcales</taxon>
        <taxon>Acidaminococcaceae</taxon>
        <taxon>Acidaminococcus</taxon>
    </lineage>
</organism>
<evidence type="ECO:0000256" key="2">
    <source>
        <dbReference type="ARBA" id="ARBA00004651"/>
    </source>
</evidence>
<dbReference type="OMA" id="PHKTWEG"/>
<evidence type="ECO:0000313" key="26">
    <source>
        <dbReference type="Proteomes" id="UP000182379"/>
    </source>
</evidence>
<dbReference type="EC" id="2.7.7.41" evidence="6"/>
<keyword evidence="15 24" id="KW-0472">Membrane</keyword>
<evidence type="ECO:0000256" key="9">
    <source>
        <dbReference type="ARBA" id="ARBA00022516"/>
    </source>
</evidence>
<sequence>MGQRIRTAIVAIPIALFLIKMGGLLFALGVLILGLVGFREYRNMLTRDGIQVYRATGLVGTALLIGAAGLGRPDWLLPLVTLFSLLVLLEGLCFYAQGHFPENTGLTCMALVYLGLPFAHFILLRELSGPFHTIPGWGTVSLGEALLWTVMFATWASDTFAYFGGRAFGKTKLLPRVSPKKTREGALCGFLGCVATVWLLGSLWLRYPLVPVLLLGVGIGFFAPLGDLVESILKRSCDIKDSGNFFPGHGGVLDRCDSLIFSVPFAYYFITLCLLG</sequence>
<dbReference type="EMBL" id="FNOP01000001">
    <property type="protein sequence ID" value="SDW38738.1"/>
    <property type="molecule type" value="Genomic_DNA"/>
</dbReference>
<evidence type="ECO:0000256" key="12">
    <source>
        <dbReference type="ARBA" id="ARBA00022695"/>
    </source>
</evidence>
<keyword evidence="11 24" id="KW-0812">Transmembrane</keyword>
<feature type="transmembrane region" description="Helical" evidence="24">
    <location>
        <begin position="75"/>
        <end position="96"/>
    </location>
</feature>
<proteinExistence type="inferred from homology"/>
<feature type="transmembrane region" description="Helical" evidence="24">
    <location>
        <begin position="50"/>
        <end position="69"/>
    </location>
</feature>
<protein>
    <recommendedName>
        <fullName evidence="7">Phosphatidate cytidylyltransferase</fullName>
        <ecNumber evidence="6">2.7.7.41</ecNumber>
    </recommendedName>
    <alternativeName>
        <fullName evidence="20">CDP-DAG synthase</fullName>
    </alternativeName>
    <alternativeName>
        <fullName evidence="22">CDP-DG synthase</fullName>
    </alternativeName>
    <alternativeName>
        <fullName evidence="18">CDP-diacylglycerol synthase</fullName>
    </alternativeName>
    <alternativeName>
        <fullName evidence="21">CDP-diglyceride pyrophosphorylase</fullName>
    </alternativeName>
    <alternativeName>
        <fullName evidence="23">CDP-diglyceride synthase</fullName>
    </alternativeName>
    <alternativeName>
        <fullName evidence="19">CTP:phosphatidate cytidylyltransferase</fullName>
    </alternativeName>
</protein>
<evidence type="ECO:0000256" key="8">
    <source>
        <dbReference type="ARBA" id="ARBA00022475"/>
    </source>
</evidence>
<keyword evidence="9" id="KW-0444">Lipid biosynthesis</keyword>
<evidence type="ECO:0000256" key="11">
    <source>
        <dbReference type="ARBA" id="ARBA00022692"/>
    </source>
</evidence>
<evidence type="ECO:0000256" key="4">
    <source>
        <dbReference type="ARBA" id="ARBA00005189"/>
    </source>
</evidence>
<comment type="catalytic activity">
    <reaction evidence="1">
        <text>a 1,2-diacyl-sn-glycero-3-phosphate + CTP + H(+) = a CDP-1,2-diacyl-sn-glycerol + diphosphate</text>
        <dbReference type="Rhea" id="RHEA:16229"/>
        <dbReference type="ChEBI" id="CHEBI:15378"/>
        <dbReference type="ChEBI" id="CHEBI:33019"/>
        <dbReference type="ChEBI" id="CHEBI:37563"/>
        <dbReference type="ChEBI" id="CHEBI:58332"/>
        <dbReference type="ChEBI" id="CHEBI:58608"/>
        <dbReference type="EC" id="2.7.7.41"/>
    </reaction>
</comment>
<feature type="transmembrane region" description="Helical" evidence="24">
    <location>
        <begin position="185"/>
        <end position="204"/>
    </location>
</feature>
<dbReference type="GO" id="GO:0016024">
    <property type="term" value="P:CDP-diacylglycerol biosynthetic process"/>
    <property type="evidence" value="ECO:0007669"/>
    <property type="project" value="TreeGrafter"/>
</dbReference>
<evidence type="ECO:0000256" key="6">
    <source>
        <dbReference type="ARBA" id="ARBA00012487"/>
    </source>
</evidence>
<evidence type="ECO:0000256" key="18">
    <source>
        <dbReference type="ARBA" id="ARBA00029893"/>
    </source>
</evidence>
<keyword evidence="8" id="KW-1003">Cell membrane</keyword>
<evidence type="ECO:0000256" key="24">
    <source>
        <dbReference type="SAM" id="Phobius"/>
    </source>
</evidence>
<accession>A0A1H2T4F2</accession>
<evidence type="ECO:0000256" key="17">
    <source>
        <dbReference type="ARBA" id="ARBA00023264"/>
    </source>
</evidence>
<keyword evidence="13 24" id="KW-1133">Transmembrane helix</keyword>
<keyword evidence="10 25" id="KW-0808">Transferase</keyword>
<gene>
    <name evidence="25" type="ORF">SAMN05216495_101116</name>
</gene>
<keyword evidence="16" id="KW-0594">Phospholipid biosynthesis</keyword>
<evidence type="ECO:0000256" key="21">
    <source>
        <dbReference type="ARBA" id="ARBA00032396"/>
    </source>
</evidence>
<feature type="transmembrane region" description="Helical" evidence="24">
    <location>
        <begin position="210"/>
        <end position="229"/>
    </location>
</feature>
<comment type="pathway">
    <text evidence="4">Lipid metabolism.</text>
</comment>
<evidence type="ECO:0000256" key="23">
    <source>
        <dbReference type="ARBA" id="ARBA00033406"/>
    </source>
</evidence>
<keyword evidence="14" id="KW-0443">Lipid metabolism</keyword>
<name>A0A1H2T4F2_ACIFE</name>
<evidence type="ECO:0000256" key="15">
    <source>
        <dbReference type="ARBA" id="ARBA00023136"/>
    </source>
</evidence>
<comment type="caution">
    <text evidence="25">The sequence shown here is derived from an EMBL/GenBank/DDBJ whole genome shotgun (WGS) entry which is preliminary data.</text>
</comment>
<evidence type="ECO:0000313" key="25">
    <source>
        <dbReference type="EMBL" id="SDW38738.1"/>
    </source>
</evidence>
<comment type="similarity">
    <text evidence="5">Belongs to the CDS family.</text>
</comment>
<evidence type="ECO:0000256" key="5">
    <source>
        <dbReference type="ARBA" id="ARBA00010185"/>
    </source>
</evidence>
<dbReference type="Pfam" id="PF01148">
    <property type="entry name" value="CTP_transf_1"/>
    <property type="match status" value="1"/>
</dbReference>
<evidence type="ECO:0000256" key="22">
    <source>
        <dbReference type="ARBA" id="ARBA00032743"/>
    </source>
</evidence>
<comment type="subcellular location">
    <subcellularLocation>
        <location evidence="2">Cell membrane</location>
        <topology evidence="2">Multi-pass membrane protein</topology>
    </subcellularLocation>
</comment>
<comment type="pathway">
    <text evidence="3">Phospholipid metabolism; CDP-diacylglycerol biosynthesis; CDP-diacylglycerol from sn-glycerol 3-phosphate: step 3/3.</text>
</comment>